<evidence type="ECO:0000259" key="1">
    <source>
        <dbReference type="Pfam" id="PF20150"/>
    </source>
</evidence>
<dbReference type="EMBL" id="CABFNS010000460">
    <property type="protein sequence ID" value="VUC21855.1"/>
    <property type="molecule type" value="Genomic_DNA"/>
</dbReference>
<dbReference type="Pfam" id="PF20150">
    <property type="entry name" value="2EXR"/>
    <property type="match status" value="1"/>
</dbReference>
<sequence>MASNSFSIFSNLPPELRLKIWSYALPEDITNLLYVYKRGCWSARPILESDERYDSQHDNGNWSYDFCPDLLPGPTFKVRLGFVNHESREVALTWVRAQTSGLVYPGRTVSPVFRRAFDVCSDTLYVAPGQWNDFLREPMDEFDQQGPIGRDMEIHGQVEQLAVSETLIRSGSYAPPDDLVEYYNDLRVLYIIINPGEGEADMDPQTSKPCRYRSIPGGCIFSWDHTQRIFEFLGGDNSGDEAFDQLIYDFIQGLREGLIYMEVAKFEVRLVTKHDNQQKGIFFKRSKEIYPPTIAVDDQFVSTLKVTQGRPT</sequence>
<keyword evidence="3" id="KW-1185">Reference proteome</keyword>
<reference evidence="2 3" key="1">
    <citation type="submission" date="2019-06" db="EMBL/GenBank/DDBJ databases">
        <authorList>
            <person name="Broberg M."/>
        </authorList>
    </citation>
    <scope>NUCLEOTIDE SEQUENCE [LARGE SCALE GENOMIC DNA]</scope>
</reference>
<proteinExistence type="predicted"/>
<feature type="domain" description="2EXR" evidence="1">
    <location>
        <begin position="6"/>
        <end position="96"/>
    </location>
</feature>
<evidence type="ECO:0000313" key="3">
    <source>
        <dbReference type="Proteomes" id="UP000766486"/>
    </source>
</evidence>
<accession>A0ABY6TT82</accession>
<dbReference type="InterPro" id="IPR045518">
    <property type="entry name" value="2EXR"/>
</dbReference>
<protein>
    <recommendedName>
        <fullName evidence="1">2EXR domain-containing protein</fullName>
    </recommendedName>
</protein>
<gene>
    <name evidence="2" type="ORF">CLO192961_LOCUS64474</name>
</gene>
<evidence type="ECO:0000313" key="2">
    <source>
        <dbReference type="EMBL" id="VUC21855.1"/>
    </source>
</evidence>
<comment type="caution">
    <text evidence="2">The sequence shown here is derived from an EMBL/GenBank/DDBJ whole genome shotgun (WGS) entry which is preliminary data.</text>
</comment>
<organism evidence="2 3">
    <name type="scientific">Bionectria ochroleuca</name>
    <name type="common">Gliocladium roseum</name>
    <dbReference type="NCBI Taxonomy" id="29856"/>
    <lineage>
        <taxon>Eukaryota</taxon>
        <taxon>Fungi</taxon>
        <taxon>Dikarya</taxon>
        <taxon>Ascomycota</taxon>
        <taxon>Pezizomycotina</taxon>
        <taxon>Sordariomycetes</taxon>
        <taxon>Hypocreomycetidae</taxon>
        <taxon>Hypocreales</taxon>
        <taxon>Bionectriaceae</taxon>
        <taxon>Clonostachys</taxon>
    </lineage>
</organism>
<dbReference type="Proteomes" id="UP000766486">
    <property type="component" value="Unassembled WGS sequence"/>
</dbReference>
<name>A0ABY6TT82_BIOOC</name>